<accession>A0A1V3WH19</accession>
<evidence type="ECO:0000313" key="1">
    <source>
        <dbReference type="EMBL" id="OOK66132.1"/>
    </source>
</evidence>
<gene>
    <name evidence="1" type="ORF">BZL29_7663</name>
    <name evidence="2" type="ORF">BZL30_0177</name>
</gene>
<comment type="caution">
    <text evidence="1">The sequence shown here is derived from an EMBL/GenBank/DDBJ whole genome shotgun (WGS) entry which is preliminary data.</text>
</comment>
<dbReference type="Proteomes" id="UP000188532">
    <property type="component" value="Unassembled WGS sequence"/>
</dbReference>
<protein>
    <submittedName>
        <fullName evidence="1">Uncharacterized protein</fullName>
    </submittedName>
</protein>
<dbReference type="EMBL" id="MVBM01000001">
    <property type="protein sequence ID" value="OOK83059.1"/>
    <property type="molecule type" value="Genomic_DNA"/>
</dbReference>
<organism evidence="1 3">
    <name type="scientific">Mycobacterium kansasii</name>
    <dbReference type="NCBI Taxonomy" id="1768"/>
    <lineage>
        <taxon>Bacteria</taxon>
        <taxon>Bacillati</taxon>
        <taxon>Actinomycetota</taxon>
        <taxon>Actinomycetes</taxon>
        <taxon>Mycobacteriales</taxon>
        <taxon>Mycobacteriaceae</taxon>
        <taxon>Mycobacterium</taxon>
    </lineage>
</organism>
<dbReference type="AlphaFoldDB" id="A0A1V3WH19"/>
<evidence type="ECO:0000313" key="3">
    <source>
        <dbReference type="Proteomes" id="UP000188532"/>
    </source>
</evidence>
<dbReference type="EMBL" id="MVBN01000010">
    <property type="protein sequence ID" value="OOK66132.1"/>
    <property type="molecule type" value="Genomic_DNA"/>
</dbReference>
<name>A0A1V3WH19_MYCKA</name>
<evidence type="ECO:0000313" key="4">
    <source>
        <dbReference type="Proteomes" id="UP000189229"/>
    </source>
</evidence>
<evidence type="ECO:0000313" key="2">
    <source>
        <dbReference type="EMBL" id="OOK83059.1"/>
    </source>
</evidence>
<reference evidence="3 4" key="1">
    <citation type="submission" date="2017-02" db="EMBL/GenBank/DDBJ databases">
        <title>Complete genome sequences of Mycobacterium kansasii strains isolated from rhesus macaques.</title>
        <authorList>
            <person name="Panda A."/>
            <person name="Nagaraj S."/>
            <person name="Zhao X."/>
            <person name="Tettelin H."/>
            <person name="Detolla L.J."/>
        </authorList>
    </citation>
    <scope>NUCLEOTIDE SEQUENCE [LARGE SCALE GENOMIC DNA]</scope>
    <source>
        <strain evidence="1 3">11-3469</strain>
        <strain evidence="2 4">11-3813</strain>
    </source>
</reference>
<dbReference type="Proteomes" id="UP000189229">
    <property type="component" value="Unassembled WGS sequence"/>
</dbReference>
<sequence length="45" mass="4812">MPIRLPGGSAVTGEAAKIAATKVPATTHYVRQAWSSRSIREDFSP</sequence>
<proteinExistence type="predicted"/>